<dbReference type="InterPro" id="IPR052702">
    <property type="entry name" value="MscS-like_channel"/>
</dbReference>
<feature type="region of interest" description="Disordered" evidence="7">
    <location>
        <begin position="41"/>
        <end position="61"/>
    </location>
</feature>
<feature type="domain" description="Mechanosensitive ion channel MscS C-terminal" evidence="11">
    <location>
        <begin position="732"/>
        <end position="814"/>
    </location>
</feature>
<feature type="domain" description="DUF3772" evidence="10">
    <location>
        <begin position="187"/>
        <end position="230"/>
    </location>
</feature>
<dbReference type="RefSeq" id="WP_263953428.1">
    <property type="nucleotide sequence ID" value="NZ_JAOYFC010000002.1"/>
</dbReference>
<keyword evidence="6 8" id="KW-0472">Membrane</keyword>
<feature type="transmembrane region" description="Helical" evidence="8">
    <location>
        <begin position="641"/>
        <end position="670"/>
    </location>
</feature>
<feature type="transmembrane region" description="Helical" evidence="8">
    <location>
        <begin position="299"/>
        <end position="321"/>
    </location>
</feature>
<dbReference type="EMBL" id="JAOYFC010000002">
    <property type="protein sequence ID" value="MCV6824567.1"/>
    <property type="molecule type" value="Genomic_DNA"/>
</dbReference>
<feature type="transmembrane region" description="Helical" evidence="8">
    <location>
        <begin position="412"/>
        <end position="436"/>
    </location>
</feature>
<evidence type="ECO:0000256" key="8">
    <source>
        <dbReference type="SAM" id="Phobius"/>
    </source>
</evidence>
<reference evidence="12" key="1">
    <citation type="submission" date="2022-10" db="EMBL/GenBank/DDBJ databases">
        <authorList>
            <person name="Yue Y."/>
        </authorList>
    </citation>
    <scope>NUCLEOTIDE SEQUENCE</scope>
    <source>
        <strain evidence="12">Z654</strain>
    </source>
</reference>
<keyword evidence="5 8" id="KW-1133">Transmembrane helix</keyword>
<evidence type="ECO:0000256" key="6">
    <source>
        <dbReference type="ARBA" id="ARBA00023136"/>
    </source>
</evidence>
<evidence type="ECO:0000256" key="3">
    <source>
        <dbReference type="ARBA" id="ARBA00022475"/>
    </source>
</evidence>
<feature type="compositionally biased region" description="Low complexity" evidence="7">
    <location>
        <begin position="41"/>
        <end position="54"/>
    </location>
</feature>
<dbReference type="InterPro" id="IPR011066">
    <property type="entry name" value="MscS_channel_C_sf"/>
</dbReference>
<evidence type="ECO:0000256" key="5">
    <source>
        <dbReference type="ARBA" id="ARBA00022989"/>
    </source>
</evidence>
<feature type="transmembrane region" description="Helical" evidence="8">
    <location>
        <begin position="381"/>
        <end position="400"/>
    </location>
</feature>
<evidence type="ECO:0000256" key="7">
    <source>
        <dbReference type="SAM" id="MobiDB-lite"/>
    </source>
</evidence>
<feature type="transmembrane region" description="Helical" evidence="8">
    <location>
        <begin position="457"/>
        <end position="478"/>
    </location>
</feature>
<dbReference type="GO" id="GO:0008381">
    <property type="term" value="F:mechanosensitive monoatomic ion channel activity"/>
    <property type="evidence" value="ECO:0007669"/>
    <property type="project" value="UniProtKB-ARBA"/>
</dbReference>
<comment type="subcellular location">
    <subcellularLocation>
        <location evidence="1">Cell membrane</location>
        <topology evidence="1">Multi-pass membrane protein</topology>
    </subcellularLocation>
</comment>
<dbReference type="Proteomes" id="UP001208041">
    <property type="component" value="Unassembled WGS sequence"/>
</dbReference>
<evidence type="ECO:0000259" key="9">
    <source>
        <dbReference type="Pfam" id="PF00924"/>
    </source>
</evidence>
<dbReference type="InterPro" id="IPR010920">
    <property type="entry name" value="LSM_dom_sf"/>
</dbReference>
<evidence type="ECO:0000259" key="10">
    <source>
        <dbReference type="Pfam" id="PF12607"/>
    </source>
</evidence>
<sequence length="849" mass="93284">MQRAGSERHIQSLNWLRWGAALLCAAFILLWAGAGFTQDAEAPAEGNEAEAASEVTGESESIPLEGEAKQVRSLLAMADLDLLDAEDIVGTGVYRDWQITARQAEEIIGNPEATDQEIEELRSEVAQWREVFLTGRPGNEERLRTLEAQLAAIAKPTPETPEVDVVTEKRKALEEEIARVRLPHQAVDEALAQATGLIREIDALMRERQVDALSEIAPSPLLPTYWGSALELLYNFAFEREDVVSSDLVERRRYDHFKENFHLIILYGVLGLALLFRGSKLVRSYMPKSDADVASSRHWLIVFVLSFLASMAPLAGLLLVFEAISETGYVRLRAAALVEGLQYLAISFYVAHWLAHMLFPSADDRIGVADLVSDRRFEARLYFELLGLIYGLFLFARVIFRFEIPEIGTRAVILFPLIVATGLLAYRFAHVVVKAISLNRLEDQEQQTAFRDKILKFICRIVMAISIVGPVLAAAGYYTASVALVFPMIPSIGLIAVLTLLFRVVNEVYDAVSKQSGAHNDALLPVMFAFLVCLASLPVFALIWGVRAAQLSELWTTIREGVTIGGLQISPEIFFYFALIFAIGFMITRLVQGALRTTILPKTRLDIGGQNALVAGVGYVGIFLAGLVAVMSAGIDLTSLAFVAGALSLGIGFGLQNIVSNFVSGIILLVERPISEGDWIDVGGQMGYVRDISVRSTRIETFDRTDVIIPNGDLVSGVVTNWTRGNSVGRLVLPVGAAYGSDAERVQEILLEVAKGHPMVLAAPEPSALLVRFGADSIDFEIRAILRDVNWKLAVASEMNHEILKRFAAEGIEIPFAQRDIWLRNPEALRPTSRPTAQPSPKTPSEDSA</sequence>
<evidence type="ECO:0000259" key="11">
    <source>
        <dbReference type="Pfam" id="PF21082"/>
    </source>
</evidence>
<protein>
    <submittedName>
        <fullName evidence="12">DUF3772 domain-containing protein</fullName>
    </submittedName>
</protein>
<evidence type="ECO:0000313" key="12">
    <source>
        <dbReference type="EMBL" id="MCV6824567.1"/>
    </source>
</evidence>
<keyword evidence="3" id="KW-1003">Cell membrane</keyword>
<evidence type="ECO:0000313" key="13">
    <source>
        <dbReference type="Proteomes" id="UP001208041"/>
    </source>
</evidence>
<evidence type="ECO:0000256" key="1">
    <source>
        <dbReference type="ARBA" id="ARBA00004651"/>
    </source>
</evidence>
<dbReference type="SUPFAM" id="SSF50182">
    <property type="entry name" value="Sm-like ribonucleoproteins"/>
    <property type="match status" value="1"/>
</dbReference>
<dbReference type="Pfam" id="PF21082">
    <property type="entry name" value="MS_channel_3rd"/>
    <property type="match status" value="1"/>
</dbReference>
<evidence type="ECO:0000256" key="4">
    <source>
        <dbReference type="ARBA" id="ARBA00022692"/>
    </source>
</evidence>
<dbReference type="InterPro" id="IPR049278">
    <property type="entry name" value="MS_channel_C"/>
</dbReference>
<dbReference type="InterPro" id="IPR022249">
    <property type="entry name" value="DUF3772"/>
</dbReference>
<dbReference type="Gene3D" id="3.30.70.100">
    <property type="match status" value="1"/>
</dbReference>
<evidence type="ECO:0000256" key="2">
    <source>
        <dbReference type="ARBA" id="ARBA00008017"/>
    </source>
</evidence>
<feature type="transmembrane region" description="Helical" evidence="8">
    <location>
        <begin position="484"/>
        <end position="502"/>
    </location>
</feature>
<dbReference type="PANTHER" id="PTHR30347">
    <property type="entry name" value="POTASSIUM CHANNEL RELATED"/>
    <property type="match status" value="1"/>
</dbReference>
<gene>
    <name evidence="12" type="ORF">OH136_08345</name>
</gene>
<dbReference type="Gene3D" id="2.30.30.60">
    <property type="match status" value="1"/>
</dbReference>
<dbReference type="InterPro" id="IPR006685">
    <property type="entry name" value="MscS_channel_2nd"/>
</dbReference>
<dbReference type="PANTHER" id="PTHR30347:SF1">
    <property type="entry name" value="MECHANOSENSITIVE CHANNEL MSCK"/>
    <property type="match status" value="1"/>
</dbReference>
<keyword evidence="4 8" id="KW-0812">Transmembrane</keyword>
<dbReference type="SUPFAM" id="SSF82689">
    <property type="entry name" value="Mechanosensitive channel protein MscS (YggB), C-terminal domain"/>
    <property type="match status" value="1"/>
</dbReference>
<dbReference type="AlphaFoldDB" id="A0AAE3J3A8"/>
<name>A0AAE3J3A8_9RHOB</name>
<feature type="transmembrane region" description="Helical" evidence="8">
    <location>
        <begin position="573"/>
        <end position="591"/>
    </location>
</feature>
<accession>A0AAE3J3A8</accession>
<organism evidence="12 13">
    <name type="scientific">Halocynthiibacter halioticoli</name>
    <dbReference type="NCBI Taxonomy" id="2986804"/>
    <lineage>
        <taxon>Bacteria</taxon>
        <taxon>Pseudomonadati</taxon>
        <taxon>Pseudomonadota</taxon>
        <taxon>Alphaproteobacteria</taxon>
        <taxon>Rhodobacterales</taxon>
        <taxon>Paracoccaceae</taxon>
        <taxon>Halocynthiibacter</taxon>
    </lineage>
</organism>
<dbReference type="InterPro" id="IPR011014">
    <property type="entry name" value="MscS_channel_TM-2"/>
</dbReference>
<dbReference type="GO" id="GO:0005886">
    <property type="term" value="C:plasma membrane"/>
    <property type="evidence" value="ECO:0007669"/>
    <property type="project" value="UniProtKB-SubCell"/>
</dbReference>
<comment type="caution">
    <text evidence="12">The sequence shown here is derived from an EMBL/GenBank/DDBJ whole genome shotgun (WGS) entry which is preliminary data.</text>
</comment>
<feature type="transmembrane region" description="Helical" evidence="8">
    <location>
        <begin position="523"/>
        <end position="546"/>
    </location>
</feature>
<comment type="similarity">
    <text evidence="2">Belongs to the MscS (TC 1.A.23) family.</text>
</comment>
<feature type="domain" description="Mechanosensitive ion channel MscS" evidence="9">
    <location>
        <begin position="657"/>
        <end position="724"/>
    </location>
</feature>
<feature type="transmembrane region" description="Helical" evidence="8">
    <location>
        <begin position="341"/>
        <end position="360"/>
    </location>
</feature>
<dbReference type="SUPFAM" id="SSF82861">
    <property type="entry name" value="Mechanosensitive channel protein MscS (YggB), transmembrane region"/>
    <property type="match status" value="1"/>
</dbReference>
<feature type="transmembrane region" description="Helical" evidence="8">
    <location>
        <begin position="612"/>
        <end position="635"/>
    </location>
</feature>
<dbReference type="Pfam" id="PF00924">
    <property type="entry name" value="MS_channel_2nd"/>
    <property type="match status" value="1"/>
</dbReference>
<dbReference type="Gene3D" id="1.10.287.1260">
    <property type="match status" value="1"/>
</dbReference>
<dbReference type="Pfam" id="PF12607">
    <property type="entry name" value="DUF3772"/>
    <property type="match status" value="1"/>
</dbReference>
<keyword evidence="13" id="KW-1185">Reference proteome</keyword>
<feature type="transmembrane region" description="Helical" evidence="8">
    <location>
        <begin position="261"/>
        <end position="278"/>
    </location>
</feature>
<proteinExistence type="inferred from homology"/>
<feature type="region of interest" description="Disordered" evidence="7">
    <location>
        <begin position="827"/>
        <end position="849"/>
    </location>
</feature>
<dbReference type="InterPro" id="IPR023408">
    <property type="entry name" value="MscS_beta-dom_sf"/>
</dbReference>